<evidence type="ECO:0000256" key="1">
    <source>
        <dbReference type="SAM" id="MobiDB-lite"/>
    </source>
</evidence>
<dbReference type="EMBL" id="JANPWB010000012">
    <property type="protein sequence ID" value="KAJ1117485.1"/>
    <property type="molecule type" value="Genomic_DNA"/>
</dbReference>
<sequence length="120" mass="12647">MPGLVREAAAGRGPRSRSYPTADLTSIGKINSPHLLPQKGRLQARRPGGSPEESHTLPCPGPARQRDPLLRHQKDQNSQPPAAPTANPSSNGLVCSSSPPGRGPNPEPPHPRVRTPEGSP</sequence>
<dbReference type="Proteomes" id="UP001066276">
    <property type="component" value="Chromosome 8"/>
</dbReference>
<feature type="region of interest" description="Disordered" evidence="1">
    <location>
        <begin position="1"/>
        <end position="120"/>
    </location>
</feature>
<name>A0AAV7NXB2_PLEWA</name>
<comment type="caution">
    <text evidence="2">The sequence shown here is derived from an EMBL/GenBank/DDBJ whole genome shotgun (WGS) entry which is preliminary data.</text>
</comment>
<gene>
    <name evidence="2" type="ORF">NDU88_005685</name>
</gene>
<organism evidence="2 3">
    <name type="scientific">Pleurodeles waltl</name>
    <name type="common">Iberian ribbed newt</name>
    <dbReference type="NCBI Taxonomy" id="8319"/>
    <lineage>
        <taxon>Eukaryota</taxon>
        <taxon>Metazoa</taxon>
        <taxon>Chordata</taxon>
        <taxon>Craniata</taxon>
        <taxon>Vertebrata</taxon>
        <taxon>Euteleostomi</taxon>
        <taxon>Amphibia</taxon>
        <taxon>Batrachia</taxon>
        <taxon>Caudata</taxon>
        <taxon>Salamandroidea</taxon>
        <taxon>Salamandridae</taxon>
        <taxon>Pleurodelinae</taxon>
        <taxon>Pleurodeles</taxon>
    </lineage>
</organism>
<feature type="compositionally biased region" description="Basic and acidic residues" evidence="1">
    <location>
        <begin position="64"/>
        <end position="75"/>
    </location>
</feature>
<keyword evidence="3" id="KW-1185">Reference proteome</keyword>
<feature type="compositionally biased region" description="Low complexity" evidence="1">
    <location>
        <begin position="76"/>
        <end position="100"/>
    </location>
</feature>
<proteinExistence type="predicted"/>
<dbReference type="AlphaFoldDB" id="A0AAV7NXB2"/>
<evidence type="ECO:0000313" key="3">
    <source>
        <dbReference type="Proteomes" id="UP001066276"/>
    </source>
</evidence>
<accession>A0AAV7NXB2</accession>
<evidence type="ECO:0000313" key="2">
    <source>
        <dbReference type="EMBL" id="KAJ1117485.1"/>
    </source>
</evidence>
<reference evidence="2" key="1">
    <citation type="journal article" date="2022" name="bioRxiv">
        <title>Sequencing and chromosome-scale assembly of the giantPleurodeles waltlgenome.</title>
        <authorList>
            <person name="Brown T."/>
            <person name="Elewa A."/>
            <person name="Iarovenko S."/>
            <person name="Subramanian E."/>
            <person name="Araus A.J."/>
            <person name="Petzold A."/>
            <person name="Susuki M."/>
            <person name="Suzuki K.-i.T."/>
            <person name="Hayashi T."/>
            <person name="Toyoda A."/>
            <person name="Oliveira C."/>
            <person name="Osipova E."/>
            <person name="Leigh N.D."/>
            <person name="Simon A."/>
            <person name="Yun M.H."/>
        </authorList>
    </citation>
    <scope>NUCLEOTIDE SEQUENCE</scope>
    <source>
        <strain evidence="2">20211129_DDA</strain>
        <tissue evidence="2">Liver</tissue>
    </source>
</reference>
<protein>
    <submittedName>
        <fullName evidence="2">Uncharacterized protein</fullName>
    </submittedName>
</protein>